<evidence type="ECO:0000313" key="2">
    <source>
        <dbReference type="EMBL" id="GLL01625.1"/>
    </source>
</evidence>
<keyword evidence="1" id="KW-0812">Transmembrane</keyword>
<reference evidence="2" key="2">
    <citation type="submission" date="2023-01" db="EMBL/GenBank/DDBJ databases">
        <authorList>
            <person name="Sun Q."/>
            <person name="Evtushenko L."/>
        </authorList>
    </citation>
    <scope>NUCLEOTIDE SEQUENCE</scope>
    <source>
        <strain evidence="2">VKM Ac-1321</strain>
    </source>
</reference>
<keyword evidence="1" id="KW-1133">Transmembrane helix</keyword>
<sequence>MERTASRAVEVVGAYVLLVGLLGVVGWLSFHVVRSAQRAALSERAGPCTAAGQRDCRSEAEVAVVSRASGGGAEGDDVTYSIVTGPDGRSVTVDRAAYDALRAGDRVRLVSFDGEITHVVYAGGEVATGEYSDRVTGYTWLLWMAAPLCCSAAWLTVTLHRTGEFEGYLMFGSAVITALFSVVLALPLHTGLAWLIGAVPAAFTGVAMLAAATSAGWVRCTRPAG</sequence>
<dbReference type="EMBL" id="BSFP01000017">
    <property type="protein sequence ID" value="GLL01625.1"/>
    <property type="molecule type" value="Genomic_DNA"/>
</dbReference>
<dbReference type="AlphaFoldDB" id="A0A9W6KK51"/>
<comment type="caution">
    <text evidence="2">The sequence shown here is derived from an EMBL/GenBank/DDBJ whole genome shotgun (WGS) entry which is preliminary data.</text>
</comment>
<gene>
    <name evidence="2" type="ORF">GCM10017581_033670</name>
</gene>
<feature type="transmembrane region" description="Helical" evidence="1">
    <location>
        <begin position="167"/>
        <end position="186"/>
    </location>
</feature>
<evidence type="ECO:0000256" key="1">
    <source>
        <dbReference type="SAM" id="Phobius"/>
    </source>
</evidence>
<keyword evidence="1" id="KW-0472">Membrane</keyword>
<evidence type="ECO:0000313" key="3">
    <source>
        <dbReference type="Proteomes" id="UP001143480"/>
    </source>
</evidence>
<reference evidence="2" key="1">
    <citation type="journal article" date="2014" name="Int. J. Syst. Evol. Microbiol.">
        <title>Complete genome sequence of Corynebacterium casei LMG S-19264T (=DSM 44701T), isolated from a smear-ripened cheese.</title>
        <authorList>
            <consortium name="US DOE Joint Genome Institute (JGI-PGF)"/>
            <person name="Walter F."/>
            <person name="Albersmeier A."/>
            <person name="Kalinowski J."/>
            <person name="Ruckert C."/>
        </authorList>
    </citation>
    <scope>NUCLEOTIDE SEQUENCE</scope>
    <source>
        <strain evidence="2">VKM Ac-1321</strain>
    </source>
</reference>
<keyword evidence="3" id="KW-1185">Reference proteome</keyword>
<dbReference type="Proteomes" id="UP001143480">
    <property type="component" value="Unassembled WGS sequence"/>
</dbReference>
<protein>
    <submittedName>
        <fullName evidence="2">Uncharacterized protein</fullName>
    </submittedName>
</protein>
<feature type="transmembrane region" description="Helical" evidence="1">
    <location>
        <begin position="140"/>
        <end position="160"/>
    </location>
</feature>
<accession>A0A9W6KK51</accession>
<proteinExistence type="predicted"/>
<feature type="transmembrane region" description="Helical" evidence="1">
    <location>
        <begin position="12"/>
        <end position="33"/>
    </location>
</feature>
<name>A0A9W6KK51_9ACTN</name>
<organism evidence="2 3">
    <name type="scientific">Dactylosporangium matsuzakiense</name>
    <dbReference type="NCBI Taxonomy" id="53360"/>
    <lineage>
        <taxon>Bacteria</taxon>
        <taxon>Bacillati</taxon>
        <taxon>Actinomycetota</taxon>
        <taxon>Actinomycetes</taxon>
        <taxon>Micromonosporales</taxon>
        <taxon>Micromonosporaceae</taxon>
        <taxon>Dactylosporangium</taxon>
    </lineage>
</organism>
<dbReference type="RefSeq" id="WP_261964267.1">
    <property type="nucleotide sequence ID" value="NZ_BAAAXA010000003.1"/>
</dbReference>
<feature type="transmembrane region" description="Helical" evidence="1">
    <location>
        <begin position="192"/>
        <end position="218"/>
    </location>
</feature>